<keyword evidence="1" id="KW-0175">Coiled coil</keyword>
<protein>
    <submittedName>
        <fullName evidence="3">SHOCT domain-containing protein</fullName>
    </submittedName>
</protein>
<keyword evidence="2" id="KW-0812">Transmembrane</keyword>
<proteinExistence type="predicted"/>
<keyword evidence="2" id="KW-1133">Transmembrane helix</keyword>
<reference evidence="3" key="1">
    <citation type="submission" date="2021-05" db="EMBL/GenBank/DDBJ databases">
        <authorList>
            <person name="Pietrasiak N."/>
            <person name="Ward R."/>
            <person name="Stajich J.E."/>
            <person name="Kurbessoian T."/>
        </authorList>
    </citation>
    <scope>NUCLEOTIDE SEQUENCE</scope>
    <source>
        <strain evidence="3">CPER-KK1</strain>
    </source>
</reference>
<evidence type="ECO:0000313" key="4">
    <source>
        <dbReference type="Proteomes" id="UP000753908"/>
    </source>
</evidence>
<gene>
    <name evidence="3" type="ORF">KME25_32175</name>
</gene>
<evidence type="ECO:0000256" key="1">
    <source>
        <dbReference type="SAM" id="Coils"/>
    </source>
</evidence>
<feature type="transmembrane region" description="Helical" evidence="2">
    <location>
        <begin position="40"/>
        <end position="58"/>
    </location>
</feature>
<feature type="coiled-coil region" evidence="1">
    <location>
        <begin position="143"/>
        <end position="170"/>
    </location>
</feature>
<keyword evidence="2" id="KW-0472">Membrane</keyword>
<evidence type="ECO:0000313" key="3">
    <source>
        <dbReference type="EMBL" id="MBW4549026.1"/>
    </source>
</evidence>
<name>A0A951PTP8_9CYAN</name>
<accession>A0A951PTP8</accession>
<sequence>MNKEILANSPESNTTVSPWNPLIPTKRDIVRTEELASKNAATAGILSFIFPIAGLIYLNRGINSLKILGYFFAVSFMFNLVTEAEASSKSFNNLLGLIGTGAITAEQVMAVNKARQRLQEKNSAASASSFNKTEKDFTGVGTNQEAINRLKQLKEKYEASEISEEEFKQQKQIILKSL</sequence>
<reference evidence="3" key="2">
    <citation type="journal article" date="2022" name="Microbiol. Resour. Announc.">
        <title>Metagenome Sequencing to Explore Phylogenomics of Terrestrial Cyanobacteria.</title>
        <authorList>
            <person name="Ward R.D."/>
            <person name="Stajich J.E."/>
            <person name="Johansen J.R."/>
            <person name="Huntemann M."/>
            <person name="Clum A."/>
            <person name="Foster B."/>
            <person name="Foster B."/>
            <person name="Roux S."/>
            <person name="Palaniappan K."/>
            <person name="Varghese N."/>
            <person name="Mukherjee S."/>
            <person name="Reddy T.B.K."/>
            <person name="Daum C."/>
            <person name="Copeland A."/>
            <person name="Chen I.A."/>
            <person name="Ivanova N.N."/>
            <person name="Kyrpides N.C."/>
            <person name="Shapiro N."/>
            <person name="Eloe-Fadrosh E.A."/>
            <person name="Pietrasiak N."/>
        </authorList>
    </citation>
    <scope>NUCLEOTIDE SEQUENCE</scope>
    <source>
        <strain evidence="3">CPER-KK1</strain>
    </source>
</reference>
<dbReference type="Proteomes" id="UP000753908">
    <property type="component" value="Unassembled WGS sequence"/>
</dbReference>
<evidence type="ECO:0000256" key="2">
    <source>
        <dbReference type="SAM" id="Phobius"/>
    </source>
</evidence>
<dbReference type="AlphaFoldDB" id="A0A951PTP8"/>
<comment type="caution">
    <text evidence="3">The sequence shown here is derived from an EMBL/GenBank/DDBJ whole genome shotgun (WGS) entry which is preliminary data.</text>
</comment>
<dbReference type="EMBL" id="JAHHIF010000080">
    <property type="protein sequence ID" value="MBW4549026.1"/>
    <property type="molecule type" value="Genomic_DNA"/>
</dbReference>
<organism evidence="3 4">
    <name type="scientific">Symplocastrum torsivum CPER-KK1</name>
    <dbReference type="NCBI Taxonomy" id="450513"/>
    <lineage>
        <taxon>Bacteria</taxon>
        <taxon>Bacillati</taxon>
        <taxon>Cyanobacteriota</taxon>
        <taxon>Cyanophyceae</taxon>
        <taxon>Oscillatoriophycideae</taxon>
        <taxon>Oscillatoriales</taxon>
        <taxon>Microcoleaceae</taxon>
        <taxon>Symplocastrum</taxon>
    </lineage>
</organism>